<sequence>MATISDDELAQAFLASLVHGGGAEADQQEQEYLVRELMPCLIPALKSLLRAHDDAIRRKCNGELVLPIKPLDYLAKYLYRHNPKFAKPTDETLMLQRLAEKLTQ</sequence>
<gene>
    <name evidence="1" type="ORF">SPRG_14185</name>
</gene>
<dbReference type="EMBL" id="KK583326">
    <property type="protein sequence ID" value="KDO20037.1"/>
    <property type="molecule type" value="Genomic_DNA"/>
</dbReference>
<keyword evidence="2" id="KW-1185">Reference proteome</keyword>
<dbReference type="RefSeq" id="XP_012209271.1">
    <property type="nucleotide sequence ID" value="XM_012353881.1"/>
</dbReference>
<accession>A0A067BZN5</accession>
<dbReference type="VEuPathDB" id="FungiDB:SPRG_14185"/>
<evidence type="ECO:0000313" key="1">
    <source>
        <dbReference type="EMBL" id="KDO20037.1"/>
    </source>
</evidence>
<protein>
    <submittedName>
        <fullName evidence="1">Uncharacterized protein</fullName>
    </submittedName>
</protein>
<dbReference type="OrthoDB" id="2155538at2759"/>
<dbReference type="Proteomes" id="UP000030745">
    <property type="component" value="Unassembled WGS sequence"/>
</dbReference>
<dbReference type="CDD" id="cd22958">
    <property type="entry name" value="DD_DPY30_SDC1-like"/>
    <property type="match status" value="1"/>
</dbReference>
<dbReference type="KEGG" id="spar:SPRG_14185"/>
<proteinExistence type="predicted"/>
<organism evidence="1 2">
    <name type="scientific">Saprolegnia parasitica (strain CBS 223.65)</name>
    <dbReference type="NCBI Taxonomy" id="695850"/>
    <lineage>
        <taxon>Eukaryota</taxon>
        <taxon>Sar</taxon>
        <taxon>Stramenopiles</taxon>
        <taxon>Oomycota</taxon>
        <taxon>Saprolegniomycetes</taxon>
        <taxon>Saprolegniales</taxon>
        <taxon>Saprolegniaceae</taxon>
        <taxon>Saprolegnia</taxon>
    </lineage>
</organism>
<evidence type="ECO:0000313" key="2">
    <source>
        <dbReference type="Proteomes" id="UP000030745"/>
    </source>
</evidence>
<reference evidence="1 2" key="1">
    <citation type="journal article" date="2013" name="PLoS Genet.">
        <title>Distinctive expansion of potential virulence genes in the genome of the oomycete fish pathogen Saprolegnia parasitica.</title>
        <authorList>
            <person name="Jiang R.H."/>
            <person name="de Bruijn I."/>
            <person name="Haas B.J."/>
            <person name="Belmonte R."/>
            <person name="Lobach L."/>
            <person name="Christie J."/>
            <person name="van den Ackerveken G."/>
            <person name="Bottin A."/>
            <person name="Bulone V."/>
            <person name="Diaz-Moreno S.M."/>
            <person name="Dumas B."/>
            <person name="Fan L."/>
            <person name="Gaulin E."/>
            <person name="Govers F."/>
            <person name="Grenville-Briggs L.J."/>
            <person name="Horner N.R."/>
            <person name="Levin J.Z."/>
            <person name="Mammella M."/>
            <person name="Meijer H.J."/>
            <person name="Morris P."/>
            <person name="Nusbaum C."/>
            <person name="Oome S."/>
            <person name="Phillips A.J."/>
            <person name="van Rooyen D."/>
            <person name="Rzeszutek E."/>
            <person name="Saraiva M."/>
            <person name="Secombes C.J."/>
            <person name="Seidl M.F."/>
            <person name="Snel B."/>
            <person name="Stassen J.H."/>
            <person name="Sykes S."/>
            <person name="Tripathy S."/>
            <person name="van den Berg H."/>
            <person name="Vega-Arreguin J.C."/>
            <person name="Wawra S."/>
            <person name="Young S.K."/>
            <person name="Zeng Q."/>
            <person name="Dieguez-Uribeondo J."/>
            <person name="Russ C."/>
            <person name="Tyler B.M."/>
            <person name="van West P."/>
        </authorList>
    </citation>
    <scope>NUCLEOTIDE SEQUENCE [LARGE SCALE GENOMIC DNA]</scope>
    <source>
        <strain evidence="1 2">CBS 223.65</strain>
    </source>
</reference>
<dbReference type="AlphaFoldDB" id="A0A067BZN5"/>
<dbReference type="OMA" id="MPCLIPA"/>
<dbReference type="Gene3D" id="1.20.890.10">
    <property type="entry name" value="cAMP-dependent protein kinase regulatory subunit, dimerization-anchoring domain"/>
    <property type="match status" value="1"/>
</dbReference>
<name>A0A067BZN5_SAPPC</name>
<dbReference type="GeneID" id="24136008"/>